<evidence type="ECO:0000313" key="3">
    <source>
        <dbReference type="EMBL" id="MFC6070049.1"/>
    </source>
</evidence>
<feature type="signal peptide" evidence="2">
    <location>
        <begin position="1"/>
        <end position="22"/>
    </location>
</feature>
<comment type="caution">
    <text evidence="3">The sequence shown here is derived from an EMBL/GenBank/DDBJ whole genome shotgun (WGS) entry which is preliminary data.</text>
</comment>
<dbReference type="RefSeq" id="WP_241874237.1">
    <property type="nucleotide sequence ID" value="NZ_JAWISN010000006.1"/>
</dbReference>
<dbReference type="PROSITE" id="PS51257">
    <property type="entry name" value="PROKAR_LIPOPROTEIN"/>
    <property type="match status" value="1"/>
</dbReference>
<evidence type="ECO:0000256" key="1">
    <source>
        <dbReference type="SAM" id="MobiDB-lite"/>
    </source>
</evidence>
<evidence type="ECO:0000313" key="4">
    <source>
        <dbReference type="Proteomes" id="UP001596115"/>
    </source>
</evidence>
<keyword evidence="4" id="KW-1185">Reference proteome</keyword>
<name>A0ABW1N4T4_9GAMM</name>
<reference evidence="3 4" key="1">
    <citation type="submission" date="2024-09" db="EMBL/GenBank/DDBJ databases">
        <title>Whole genome analysis of Stenotrophomonas geniculata MK-1, and its biological control impact on peanut foliage fungus diseases.</title>
        <authorList>
            <person name="Ahsan T."/>
        </authorList>
    </citation>
    <scope>NUCLEOTIDE SEQUENCE [LARGE SCALE GENOMIC DNA]</scope>
    <source>
        <strain evidence="3 4">MK-1</strain>
    </source>
</reference>
<keyword evidence="2" id="KW-0732">Signal</keyword>
<dbReference type="Gene3D" id="1.25.40.10">
    <property type="entry name" value="Tetratricopeptide repeat domain"/>
    <property type="match status" value="1"/>
</dbReference>
<organism evidence="3 4">
    <name type="scientific">Stenotrophomonas geniculata</name>
    <dbReference type="NCBI Taxonomy" id="86188"/>
    <lineage>
        <taxon>Bacteria</taxon>
        <taxon>Pseudomonadati</taxon>
        <taxon>Pseudomonadota</taxon>
        <taxon>Gammaproteobacteria</taxon>
        <taxon>Lysobacterales</taxon>
        <taxon>Lysobacteraceae</taxon>
        <taxon>Stenotrophomonas</taxon>
    </lineage>
</organism>
<dbReference type="SUPFAM" id="SSF81901">
    <property type="entry name" value="HCP-like"/>
    <property type="match status" value="1"/>
</dbReference>
<feature type="chain" id="PRO_5047461585" evidence="2">
    <location>
        <begin position="23"/>
        <end position="279"/>
    </location>
</feature>
<dbReference type="Proteomes" id="UP001596115">
    <property type="component" value="Unassembled WGS sequence"/>
</dbReference>
<gene>
    <name evidence="3" type="ORF">ACFLLB_10765</name>
</gene>
<sequence length="279" mass="30222">MKNFARNAAVSLIVLSALSACNSEQSEQQSSAMKKVEASTDAPQSTPDSTSSMEDARNGIERQNLGGRAFTVVDFGSAPEGDAQTVVDELKESALAGNAKASYGIYLKIRECASMMKTFETKGASSINSTKYENCKNLSAENFSSASEWLERAASQGNLGAQLLYVADPEAILGNQADMLRNPEKTQQYKESAVNYLRNAANRGSVDALLSLGNAYQVGTLVDSDAATSYAYYQTVERIAPDYAPQTRMEALRKELTPQQISLSRTKSMEIYNECCSSK</sequence>
<evidence type="ECO:0000256" key="2">
    <source>
        <dbReference type="SAM" id="SignalP"/>
    </source>
</evidence>
<feature type="region of interest" description="Disordered" evidence="1">
    <location>
        <begin position="26"/>
        <end position="55"/>
    </location>
</feature>
<dbReference type="InterPro" id="IPR011990">
    <property type="entry name" value="TPR-like_helical_dom_sf"/>
</dbReference>
<dbReference type="EMBL" id="JBHRFL010000015">
    <property type="protein sequence ID" value="MFC6070049.1"/>
    <property type="molecule type" value="Genomic_DNA"/>
</dbReference>
<proteinExistence type="predicted"/>
<feature type="compositionally biased region" description="Polar residues" evidence="1">
    <location>
        <begin position="41"/>
        <end position="53"/>
    </location>
</feature>
<accession>A0ABW1N4T4</accession>
<protein>
    <submittedName>
        <fullName evidence="3">Tetratricopeptide repeat protein</fullName>
    </submittedName>
</protein>